<dbReference type="PANTHER" id="PTHR30572:SF18">
    <property type="entry name" value="ABC-TYPE MACROLIDE FAMILY EXPORT SYSTEM PERMEASE COMPONENT 2"/>
    <property type="match status" value="1"/>
</dbReference>
<feature type="transmembrane region" description="Helical" evidence="6">
    <location>
        <begin position="290"/>
        <end position="311"/>
    </location>
</feature>
<dbReference type="KEGG" id="efal:FH779_08845"/>
<organism evidence="9 10">
    <name type="scientific">Empedobacter falsenii</name>
    <dbReference type="NCBI Taxonomy" id="343874"/>
    <lineage>
        <taxon>Bacteria</taxon>
        <taxon>Pseudomonadati</taxon>
        <taxon>Bacteroidota</taxon>
        <taxon>Flavobacteriia</taxon>
        <taxon>Flavobacteriales</taxon>
        <taxon>Weeksellaceae</taxon>
        <taxon>Empedobacter</taxon>
    </lineage>
</organism>
<feature type="transmembrane region" description="Helical" evidence="6">
    <location>
        <begin position="383"/>
        <end position="406"/>
    </location>
</feature>
<evidence type="ECO:0000256" key="1">
    <source>
        <dbReference type="ARBA" id="ARBA00004651"/>
    </source>
</evidence>
<dbReference type="InterPro" id="IPR003838">
    <property type="entry name" value="ABC3_permease_C"/>
</dbReference>
<gene>
    <name evidence="9" type="ORF">FH779_08845</name>
</gene>
<dbReference type="RefSeq" id="WP_180904380.1">
    <property type="nucleotide sequence ID" value="NZ_CP040908.1"/>
</dbReference>
<feature type="transmembrane region" description="Helical" evidence="6">
    <location>
        <begin position="735"/>
        <end position="754"/>
    </location>
</feature>
<feature type="transmembrane region" description="Helical" evidence="6">
    <location>
        <begin position="427"/>
        <end position="451"/>
    </location>
</feature>
<keyword evidence="10" id="KW-1185">Reference proteome</keyword>
<evidence type="ECO:0000259" key="8">
    <source>
        <dbReference type="Pfam" id="PF12704"/>
    </source>
</evidence>
<feature type="transmembrane region" description="Helical" evidence="6">
    <location>
        <begin position="338"/>
        <end position="363"/>
    </location>
</feature>
<dbReference type="Pfam" id="PF02687">
    <property type="entry name" value="FtsX"/>
    <property type="match status" value="2"/>
</dbReference>
<name>A0A7H9DSK2_9FLAO</name>
<feature type="transmembrane region" description="Helical" evidence="6">
    <location>
        <begin position="686"/>
        <end position="707"/>
    </location>
</feature>
<evidence type="ECO:0000313" key="9">
    <source>
        <dbReference type="EMBL" id="QLL58183.1"/>
    </source>
</evidence>
<feature type="domain" description="MacB-like periplasmic core" evidence="8">
    <location>
        <begin position="20"/>
        <end position="231"/>
    </location>
</feature>
<sequence>MLKNWFKIYLRNTIKNKGFTFLTILGLAIGIAGVIFSTLYWKDETSYDKWNPNIDRVFETLTVFQKGGETWPTSVEPLPRYLKEKSDKIESYCWFEGWYGQETFYVDNKKVYVTGITSTDQNFFDFIPFKFVKGSVDDFRKNRYGVALEEKEAAKIFGTENPVGKTLTTFDGRKMPIYGVFKTNKYTSFQPKMVISNIYTRLEDTKDQWGNYGSGLFIKLKNTADKEEVEKLGTQLFYENNTLKNAKNEGIPVKEFVKIYEPVTVKFQSLNDSRLNAKFSRLPEGMGNKLFLQINLGLSYLILILSIINYINLSTAQAIRRAKEVGIRKVVGATKRNIVLQFIIETTITTVLSFIVALAFVEVFLPTYNQLIDKNLELYITSFIPYLIVIFVIVVVIAGIFPAIYVSNFKELNVLKGNFSRSKNGIWLRNGMLILQFSIATFFIVAGTLVIQQMNYISKKDLGFSGNQVISIPFKRQDLADKKFDFYNSFKQDLLKIKGVQAVNATAFKFGSLGAMSNTSFRVKEKQLVTDNMGIDFGFLDMMKIQLKEGRDLNPMISSDTISNVLINETAKKYFGETLKLNDEFEWNGQKLKLIGVTKDFNLGEPQNKIRPMMFFHFKVVDWLSYNLQDVLVKVDTDNTKQTIDNIEKFWKAKVDQDYPFEYEFVDKQFARSYENYTKQEKMFKILNVIVITIALFGLFALSSYTIERKYKEIAIRKVLGAETSSLLRILSKQYIYFAFIGFALAILPSYFLMQKWLENFAYRIDISIWIYVFAFILLLSLTLIVVLIKAYSATRINSLNYLKYE</sequence>
<reference evidence="9 10" key="1">
    <citation type="submission" date="2019-06" db="EMBL/GenBank/DDBJ databases">
        <title>Emergence of pandrug resistant Empedobacter falsenii in China.</title>
        <authorList>
            <person name="Dong N."/>
            <person name="Chen S."/>
            <person name="Zhang R."/>
        </authorList>
    </citation>
    <scope>NUCLEOTIDE SEQUENCE [LARGE SCALE GENOMIC DNA]</scope>
    <source>
        <strain evidence="9 10">1681-1</strain>
    </source>
</reference>
<feature type="transmembrane region" description="Helical" evidence="6">
    <location>
        <begin position="769"/>
        <end position="789"/>
    </location>
</feature>
<dbReference type="InterPro" id="IPR025857">
    <property type="entry name" value="MacB_PCD"/>
</dbReference>
<protein>
    <submittedName>
        <fullName evidence="9">FtsX-like permease family protein</fullName>
    </submittedName>
</protein>
<dbReference type="GeneID" id="78401561"/>
<dbReference type="PANTHER" id="PTHR30572">
    <property type="entry name" value="MEMBRANE COMPONENT OF TRANSPORTER-RELATED"/>
    <property type="match status" value="1"/>
</dbReference>
<evidence type="ECO:0000256" key="2">
    <source>
        <dbReference type="ARBA" id="ARBA00022475"/>
    </source>
</evidence>
<keyword evidence="3 6" id="KW-0812">Transmembrane</keyword>
<dbReference type="GO" id="GO:0022857">
    <property type="term" value="F:transmembrane transporter activity"/>
    <property type="evidence" value="ECO:0007669"/>
    <property type="project" value="TreeGrafter"/>
</dbReference>
<dbReference type="GO" id="GO:0005886">
    <property type="term" value="C:plasma membrane"/>
    <property type="evidence" value="ECO:0007669"/>
    <property type="project" value="UniProtKB-SubCell"/>
</dbReference>
<evidence type="ECO:0000313" key="10">
    <source>
        <dbReference type="Proteomes" id="UP000510643"/>
    </source>
</evidence>
<dbReference type="Proteomes" id="UP000510643">
    <property type="component" value="Chromosome"/>
</dbReference>
<evidence type="ECO:0000256" key="3">
    <source>
        <dbReference type="ARBA" id="ARBA00022692"/>
    </source>
</evidence>
<accession>A0A7H9DSK2</accession>
<dbReference type="AlphaFoldDB" id="A0A7H9DSK2"/>
<dbReference type="Pfam" id="PF12704">
    <property type="entry name" value="MacB_PCD"/>
    <property type="match status" value="1"/>
</dbReference>
<evidence type="ECO:0000256" key="4">
    <source>
        <dbReference type="ARBA" id="ARBA00022989"/>
    </source>
</evidence>
<evidence type="ECO:0000259" key="7">
    <source>
        <dbReference type="Pfam" id="PF02687"/>
    </source>
</evidence>
<comment type="subcellular location">
    <subcellularLocation>
        <location evidence="1">Cell membrane</location>
        <topology evidence="1">Multi-pass membrane protein</topology>
    </subcellularLocation>
</comment>
<feature type="domain" description="ABC3 transporter permease C-terminal" evidence="7">
    <location>
        <begin position="687"/>
        <end position="798"/>
    </location>
</feature>
<proteinExistence type="predicted"/>
<dbReference type="InterPro" id="IPR050250">
    <property type="entry name" value="Macrolide_Exporter_MacB"/>
</dbReference>
<keyword evidence="4 6" id="KW-1133">Transmembrane helix</keyword>
<keyword evidence="2" id="KW-1003">Cell membrane</keyword>
<evidence type="ECO:0000256" key="5">
    <source>
        <dbReference type="ARBA" id="ARBA00023136"/>
    </source>
</evidence>
<dbReference type="EMBL" id="CP040908">
    <property type="protein sequence ID" value="QLL58183.1"/>
    <property type="molecule type" value="Genomic_DNA"/>
</dbReference>
<evidence type="ECO:0000256" key="6">
    <source>
        <dbReference type="SAM" id="Phobius"/>
    </source>
</evidence>
<feature type="domain" description="ABC3 transporter permease C-terminal" evidence="7">
    <location>
        <begin position="298"/>
        <end position="409"/>
    </location>
</feature>
<keyword evidence="5 6" id="KW-0472">Membrane</keyword>
<feature type="transmembrane region" description="Helical" evidence="6">
    <location>
        <begin position="21"/>
        <end position="41"/>
    </location>
</feature>